<protein>
    <recommendedName>
        <fullName evidence="3">Capsule polysaccharide biosynthesis protein</fullName>
    </recommendedName>
</protein>
<dbReference type="InterPro" id="IPR007833">
    <property type="entry name" value="Capsule_polysaccharide_synth"/>
</dbReference>
<gene>
    <name evidence="1" type="ORF">JJJ17_07785</name>
</gene>
<sequence length="330" mass="37177">MINSGEVDALAIYNPYMQSHRRFQGLFYLAKKRVETIVIERGALPGTIYYSDDVAYGTDKYSEESFSNYKMSSEDEEIAKRYIDNLRLGGEVLESGASYAFTSRKYEALSHLDRKIVFLPLQMSEDMAVTMFLRDSQDYGEYERSINAVAASNPEALFIIKPHPLTKGETDFRGSNIIIADREDNIHALIEISDATICYNSGVSLLAMAHYKQVVTVGNAYFNRGGAGQYANSLSTAVAMVLHGTANAVSEENVVRLYSWLVNQMYSRFKAKDDIREFSHRKAHGYKDIIVTHLNLNGMRINSSRARTDSNDIFETLGFSLMNFGKSQSK</sequence>
<dbReference type="Pfam" id="PF05159">
    <property type="entry name" value="Capsule_synth"/>
    <property type="match status" value="1"/>
</dbReference>
<organism evidence="1 2">
    <name type="scientific">Paracoccus caeni</name>
    <dbReference type="NCBI Taxonomy" id="657651"/>
    <lineage>
        <taxon>Bacteria</taxon>
        <taxon>Pseudomonadati</taxon>
        <taxon>Pseudomonadota</taxon>
        <taxon>Alphaproteobacteria</taxon>
        <taxon>Rhodobacterales</taxon>
        <taxon>Paracoccaceae</taxon>
        <taxon>Paracoccus</taxon>
    </lineage>
</organism>
<dbReference type="InterPro" id="IPR043148">
    <property type="entry name" value="TagF_C"/>
</dbReference>
<dbReference type="GO" id="GO:0015774">
    <property type="term" value="P:polysaccharide transport"/>
    <property type="evidence" value="ECO:0007669"/>
    <property type="project" value="InterPro"/>
</dbReference>
<reference evidence="1" key="1">
    <citation type="submission" date="2021-01" db="EMBL/GenBank/DDBJ databases">
        <title>Paracoccus amoyensis sp. nov., isolated from the surface seawater along the coast of Xiamen Island, China.</title>
        <authorList>
            <person name="Lyu L."/>
        </authorList>
    </citation>
    <scope>NUCLEOTIDE SEQUENCE</scope>
    <source>
        <strain evidence="1">MJ17</strain>
    </source>
</reference>
<name>A0A934VUH4_9RHOB</name>
<dbReference type="GO" id="GO:0000271">
    <property type="term" value="P:polysaccharide biosynthetic process"/>
    <property type="evidence" value="ECO:0007669"/>
    <property type="project" value="InterPro"/>
</dbReference>
<dbReference type="Gene3D" id="3.40.50.12580">
    <property type="match status" value="1"/>
</dbReference>
<dbReference type="Proteomes" id="UP000640485">
    <property type="component" value="Unassembled WGS sequence"/>
</dbReference>
<accession>A0A934VUH4</accession>
<evidence type="ECO:0000313" key="2">
    <source>
        <dbReference type="Proteomes" id="UP000640485"/>
    </source>
</evidence>
<proteinExistence type="predicted"/>
<dbReference type="AlphaFoldDB" id="A0A934VUH4"/>
<comment type="caution">
    <text evidence="1">The sequence shown here is derived from an EMBL/GenBank/DDBJ whole genome shotgun (WGS) entry which is preliminary data.</text>
</comment>
<evidence type="ECO:0000313" key="1">
    <source>
        <dbReference type="EMBL" id="MBK4215821.1"/>
    </source>
</evidence>
<keyword evidence="2" id="KW-1185">Reference proteome</keyword>
<dbReference type="EMBL" id="JAEPRQ010000002">
    <property type="protein sequence ID" value="MBK4215821.1"/>
    <property type="molecule type" value="Genomic_DNA"/>
</dbReference>
<evidence type="ECO:0008006" key="3">
    <source>
        <dbReference type="Google" id="ProtNLM"/>
    </source>
</evidence>